<dbReference type="AlphaFoldDB" id="A0AAV4IX80"/>
<organism evidence="1 2">
    <name type="scientific">Elysia marginata</name>
    <dbReference type="NCBI Taxonomy" id="1093978"/>
    <lineage>
        <taxon>Eukaryota</taxon>
        <taxon>Metazoa</taxon>
        <taxon>Spiralia</taxon>
        <taxon>Lophotrochozoa</taxon>
        <taxon>Mollusca</taxon>
        <taxon>Gastropoda</taxon>
        <taxon>Heterobranchia</taxon>
        <taxon>Euthyneura</taxon>
        <taxon>Panpulmonata</taxon>
        <taxon>Sacoglossa</taxon>
        <taxon>Placobranchoidea</taxon>
        <taxon>Plakobranchidae</taxon>
        <taxon>Elysia</taxon>
    </lineage>
</organism>
<gene>
    <name evidence="1" type="ORF">ElyMa_006764000</name>
</gene>
<name>A0AAV4IX80_9GAST</name>
<proteinExistence type="predicted"/>
<comment type="caution">
    <text evidence="1">The sequence shown here is derived from an EMBL/GenBank/DDBJ whole genome shotgun (WGS) entry which is preliminary data.</text>
</comment>
<evidence type="ECO:0000313" key="2">
    <source>
        <dbReference type="Proteomes" id="UP000762676"/>
    </source>
</evidence>
<reference evidence="1 2" key="1">
    <citation type="journal article" date="2021" name="Elife">
        <title>Chloroplast acquisition without the gene transfer in kleptoplastic sea slugs, Plakobranchus ocellatus.</title>
        <authorList>
            <person name="Maeda T."/>
            <person name="Takahashi S."/>
            <person name="Yoshida T."/>
            <person name="Shimamura S."/>
            <person name="Takaki Y."/>
            <person name="Nagai Y."/>
            <person name="Toyoda A."/>
            <person name="Suzuki Y."/>
            <person name="Arimoto A."/>
            <person name="Ishii H."/>
            <person name="Satoh N."/>
            <person name="Nishiyama T."/>
            <person name="Hasebe M."/>
            <person name="Maruyama T."/>
            <person name="Minagawa J."/>
            <person name="Obokata J."/>
            <person name="Shigenobu S."/>
        </authorList>
    </citation>
    <scope>NUCLEOTIDE SEQUENCE [LARGE SCALE GENOMIC DNA]</scope>
</reference>
<dbReference type="Proteomes" id="UP000762676">
    <property type="component" value="Unassembled WGS sequence"/>
</dbReference>
<accession>A0AAV4IX80</accession>
<sequence>MSHSLMCACHGCHRVPGLAALRPAQAETLKPRRCHSLTEQTRVEAVLPHSDLHPSDAVFTPLDLSGLTENPTTLSIHSLASLQVSEVDLGQNYFTLALRTSRSVIKT</sequence>
<keyword evidence="2" id="KW-1185">Reference proteome</keyword>
<protein>
    <submittedName>
        <fullName evidence="1">Uncharacterized protein</fullName>
    </submittedName>
</protein>
<evidence type="ECO:0000313" key="1">
    <source>
        <dbReference type="EMBL" id="GFS15138.1"/>
    </source>
</evidence>
<dbReference type="EMBL" id="BMAT01013546">
    <property type="protein sequence ID" value="GFS15138.1"/>
    <property type="molecule type" value="Genomic_DNA"/>
</dbReference>